<evidence type="ECO:0000313" key="2">
    <source>
        <dbReference type="EMBL" id="KAF2167599.1"/>
    </source>
</evidence>
<reference evidence="2" key="1">
    <citation type="journal article" date="2020" name="Stud. Mycol.">
        <title>101 Dothideomycetes genomes: a test case for predicting lifestyles and emergence of pathogens.</title>
        <authorList>
            <person name="Haridas S."/>
            <person name="Albert R."/>
            <person name="Binder M."/>
            <person name="Bloem J."/>
            <person name="Labutti K."/>
            <person name="Salamov A."/>
            <person name="Andreopoulos B."/>
            <person name="Baker S."/>
            <person name="Barry K."/>
            <person name="Bills G."/>
            <person name="Bluhm B."/>
            <person name="Cannon C."/>
            <person name="Castanera R."/>
            <person name="Culley D."/>
            <person name="Daum C."/>
            <person name="Ezra D."/>
            <person name="Gonzalez J."/>
            <person name="Henrissat B."/>
            <person name="Kuo A."/>
            <person name="Liang C."/>
            <person name="Lipzen A."/>
            <person name="Lutzoni F."/>
            <person name="Magnuson J."/>
            <person name="Mondo S."/>
            <person name="Nolan M."/>
            <person name="Ohm R."/>
            <person name="Pangilinan J."/>
            <person name="Park H.-J."/>
            <person name="Ramirez L."/>
            <person name="Alfaro M."/>
            <person name="Sun H."/>
            <person name="Tritt A."/>
            <person name="Yoshinaga Y."/>
            <person name="Zwiers L.-H."/>
            <person name="Turgeon B."/>
            <person name="Goodwin S."/>
            <person name="Spatafora J."/>
            <person name="Crous P."/>
            <person name="Grigoriev I."/>
        </authorList>
    </citation>
    <scope>NUCLEOTIDE SEQUENCE</scope>
    <source>
        <strain evidence="2">ATCC 36951</strain>
    </source>
</reference>
<dbReference type="InterPro" id="IPR011009">
    <property type="entry name" value="Kinase-like_dom_sf"/>
</dbReference>
<protein>
    <recommendedName>
        <fullName evidence="1">Aminoglycoside phosphotransferase domain-containing protein</fullName>
    </recommendedName>
</protein>
<dbReference type="GeneID" id="54570053"/>
<organism evidence="2 3">
    <name type="scientific">Zasmidium cellare ATCC 36951</name>
    <dbReference type="NCBI Taxonomy" id="1080233"/>
    <lineage>
        <taxon>Eukaryota</taxon>
        <taxon>Fungi</taxon>
        <taxon>Dikarya</taxon>
        <taxon>Ascomycota</taxon>
        <taxon>Pezizomycotina</taxon>
        <taxon>Dothideomycetes</taxon>
        <taxon>Dothideomycetidae</taxon>
        <taxon>Mycosphaerellales</taxon>
        <taxon>Mycosphaerellaceae</taxon>
        <taxon>Zasmidium</taxon>
    </lineage>
</organism>
<dbReference type="RefSeq" id="XP_033668488.1">
    <property type="nucleotide sequence ID" value="XM_033816781.1"/>
</dbReference>
<accession>A0A6A6CPB5</accession>
<dbReference type="Pfam" id="PF01636">
    <property type="entry name" value="APH"/>
    <property type="match status" value="1"/>
</dbReference>
<dbReference type="InterPro" id="IPR052898">
    <property type="entry name" value="ACAD10-like"/>
</dbReference>
<dbReference type="CDD" id="cd05154">
    <property type="entry name" value="ACAD10_11_N-like"/>
    <property type="match status" value="1"/>
</dbReference>
<dbReference type="EMBL" id="ML993593">
    <property type="protein sequence ID" value="KAF2167599.1"/>
    <property type="molecule type" value="Genomic_DNA"/>
</dbReference>
<dbReference type="SUPFAM" id="SSF56112">
    <property type="entry name" value="Protein kinase-like (PK-like)"/>
    <property type="match status" value="1"/>
</dbReference>
<dbReference type="InterPro" id="IPR002575">
    <property type="entry name" value="Aminoglycoside_PTrfase"/>
</dbReference>
<dbReference type="OrthoDB" id="191037at2759"/>
<name>A0A6A6CPB5_ZASCE</name>
<dbReference type="PANTHER" id="PTHR47829:SF1">
    <property type="entry name" value="HAD FAMILY PHOSPHATASE"/>
    <property type="match status" value="1"/>
</dbReference>
<evidence type="ECO:0000313" key="3">
    <source>
        <dbReference type="Proteomes" id="UP000799537"/>
    </source>
</evidence>
<dbReference type="Proteomes" id="UP000799537">
    <property type="component" value="Unassembled WGS sequence"/>
</dbReference>
<proteinExistence type="predicted"/>
<evidence type="ECO:0000259" key="1">
    <source>
        <dbReference type="Pfam" id="PF01636"/>
    </source>
</evidence>
<dbReference type="InterPro" id="IPR041726">
    <property type="entry name" value="ACAD10_11_N"/>
</dbReference>
<dbReference type="AlphaFoldDB" id="A0A6A6CPB5"/>
<dbReference type="Gene3D" id="3.90.1200.10">
    <property type="match status" value="1"/>
</dbReference>
<feature type="domain" description="Aminoglycoside phosphotransferase" evidence="1">
    <location>
        <begin position="35"/>
        <end position="263"/>
    </location>
</feature>
<dbReference type="Gene3D" id="3.30.200.20">
    <property type="entry name" value="Phosphorylase Kinase, domain 1"/>
    <property type="match status" value="1"/>
</dbReference>
<keyword evidence="3" id="KW-1185">Reference proteome</keyword>
<gene>
    <name evidence="2" type="ORF">M409DRAFT_66088</name>
</gene>
<sequence length="356" mass="39976">MASQARAVRQPVDIRRLETYIRQHAAYIKTPIELKQFCFGQSNPTYQLTGSDGQRYVLRKRPPGKIISATAHRIDREFRVISALAKTDVPVPRAYLLCEDESIVGTSFYIMEFLDGRIFDDADIKGVAPDERREMWKSAVTTLARLHRVDYKTVGLQGFGKEESFYDRQIETITRISARQAATISQAQSIPANVGEIPHFHETMKLFRDRSCQPTDRATIVHGDFKINNLVFHKTEPRVIGILDWEMATVGHPLSDLTNLLTPYVPTTVNLGPNGFSPAFAIGATPGLPSREQNLELYHLHWAIAFGMLRRAFIRQDIAARAATGQASSAQAAEYGKLMVPLGLLAHELIEARMNE</sequence>
<dbReference type="PANTHER" id="PTHR47829">
    <property type="entry name" value="HYDROLASE, PUTATIVE (AFU_ORTHOLOGUE AFUA_1G12880)-RELATED"/>
    <property type="match status" value="1"/>
</dbReference>